<dbReference type="KEGG" id="rsz:108807809"/>
<protein>
    <submittedName>
        <fullName evidence="2">Uncharacterized protein LOC108807809</fullName>
    </submittedName>
</protein>
<dbReference type="GeneID" id="108807809"/>
<sequence length="167" mass="18399">MPSFGQALLATTPLITLSPLGVKEALFPWVCWRIWTARNHLIFENRVFEPAEILSKAISSAREWSAAQTTRVPSQTPHISRHLPSSLPNTEFVCYTDAAWMTTTNRAGCGWIIQNAGGASLLQGSCVFEYIPSSLMAEALAISFISRSLNYTADILVKSELHATFPN</sequence>
<dbReference type="InterPro" id="IPR052929">
    <property type="entry name" value="RNase_H-like_EbsB-rel"/>
</dbReference>
<dbReference type="PANTHER" id="PTHR47074">
    <property type="entry name" value="BNAC02G40300D PROTEIN"/>
    <property type="match status" value="1"/>
</dbReference>
<dbReference type="RefSeq" id="XP_018435552.2">
    <property type="nucleotide sequence ID" value="XM_018580050.2"/>
</dbReference>
<gene>
    <name evidence="2" type="primary">LOC108807809</name>
</gene>
<evidence type="ECO:0000313" key="1">
    <source>
        <dbReference type="Proteomes" id="UP000504610"/>
    </source>
</evidence>
<dbReference type="AlphaFoldDB" id="A0A6J0JIU1"/>
<evidence type="ECO:0000313" key="2">
    <source>
        <dbReference type="RefSeq" id="XP_018435552.2"/>
    </source>
</evidence>
<accession>A0A6J0JIU1</accession>
<reference evidence="1" key="1">
    <citation type="journal article" date="2019" name="Database">
        <title>The radish genome database (RadishGD): an integrated information resource for radish genomics.</title>
        <authorList>
            <person name="Yu H.J."/>
            <person name="Baek S."/>
            <person name="Lee Y.J."/>
            <person name="Cho A."/>
            <person name="Mun J.H."/>
        </authorList>
    </citation>
    <scope>NUCLEOTIDE SEQUENCE [LARGE SCALE GENOMIC DNA]</scope>
    <source>
        <strain evidence="1">cv. WK10039</strain>
    </source>
</reference>
<organism evidence="1 2">
    <name type="scientific">Raphanus sativus</name>
    <name type="common">Radish</name>
    <name type="synonym">Raphanus raphanistrum var. sativus</name>
    <dbReference type="NCBI Taxonomy" id="3726"/>
    <lineage>
        <taxon>Eukaryota</taxon>
        <taxon>Viridiplantae</taxon>
        <taxon>Streptophyta</taxon>
        <taxon>Embryophyta</taxon>
        <taxon>Tracheophyta</taxon>
        <taxon>Spermatophyta</taxon>
        <taxon>Magnoliopsida</taxon>
        <taxon>eudicotyledons</taxon>
        <taxon>Gunneridae</taxon>
        <taxon>Pentapetalae</taxon>
        <taxon>rosids</taxon>
        <taxon>malvids</taxon>
        <taxon>Brassicales</taxon>
        <taxon>Brassicaceae</taxon>
        <taxon>Brassiceae</taxon>
        <taxon>Raphanus</taxon>
    </lineage>
</organism>
<proteinExistence type="predicted"/>
<name>A0A6J0JIU1_RAPSA</name>
<dbReference type="PANTHER" id="PTHR47074:SF49">
    <property type="entry name" value="POLYNUCLEOTIDYL TRANSFERASE, RIBONUCLEASE H-LIKE SUPERFAMILY PROTEIN"/>
    <property type="match status" value="1"/>
</dbReference>
<reference evidence="2" key="2">
    <citation type="submission" date="2025-08" db="UniProtKB">
        <authorList>
            <consortium name="RefSeq"/>
        </authorList>
    </citation>
    <scope>IDENTIFICATION</scope>
    <source>
        <tissue evidence="2">Leaf</tissue>
    </source>
</reference>
<keyword evidence="1" id="KW-1185">Reference proteome</keyword>
<dbReference type="OrthoDB" id="1748622at2759"/>
<dbReference type="Proteomes" id="UP000504610">
    <property type="component" value="Chromosome 6"/>
</dbReference>